<accession>A0A2L2L8Q0</accession>
<sequence length="114" mass="12566">MSDRHSQVVEAIVNTPVEVLERGAVAILQNLADKFPDLSRDEFTNAMDEAMSVFEERMEKASAEITSMEQLAPLFDGLPEGTPLEECARIKGERGDPLALTFLKWMAQQAGGVQ</sequence>
<dbReference type="AlphaFoldDB" id="A0A2L2L8Q0"/>
<dbReference type="Proteomes" id="UP000237717">
    <property type="component" value="Chromosome I"/>
</dbReference>
<protein>
    <submittedName>
        <fullName evidence="1">Uncharacterized protein</fullName>
    </submittedName>
</protein>
<evidence type="ECO:0000313" key="2">
    <source>
        <dbReference type="Proteomes" id="UP000237717"/>
    </source>
</evidence>
<proteinExistence type="predicted"/>
<dbReference type="RefSeq" id="WP_104679308.1">
    <property type="nucleotide sequence ID" value="NZ_CP026924.1"/>
</dbReference>
<name>A0A2L2L8Q0_AGRTU</name>
<evidence type="ECO:0000313" key="1">
    <source>
        <dbReference type="EMBL" id="AVH40638.1"/>
    </source>
</evidence>
<organism evidence="1 2">
    <name type="scientific">Agrobacterium tumefaciens</name>
    <dbReference type="NCBI Taxonomy" id="358"/>
    <lineage>
        <taxon>Bacteria</taxon>
        <taxon>Pseudomonadati</taxon>
        <taxon>Pseudomonadota</taxon>
        <taxon>Alphaproteobacteria</taxon>
        <taxon>Hyphomicrobiales</taxon>
        <taxon>Rhizobiaceae</taxon>
        <taxon>Rhizobium/Agrobacterium group</taxon>
        <taxon>Agrobacterium</taxon>
        <taxon>Agrobacterium tumefaciens complex</taxon>
    </lineage>
</organism>
<dbReference type="EMBL" id="CP026924">
    <property type="protein sequence ID" value="AVH40638.1"/>
    <property type="molecule type" value="Genomic_DNA"/>
</dbReference>
<gene>
    <name evidence="1" type="ORF">At1D1609_05860</name>
</gene>
<reference evidence="1 2" key="1">
    <citation type="submission" date="2018-02" db="EMBL/GenBank/DDBJ databases">
        <title>Complete genome sequence of Agrobacterium tumefaciens 1D1609.</title>
        <authorList>
            <person name="Cho S.-T."/>
            <person name="Haryono M."/>
            <person name="Chang H.-H."/>
            <person name="Santos M.N."/>
            <person name="Lai E.-M."/>
            <person name="Kuo C.-H."/>
        </authorList>
    </citation>
    <scope>NUCLEOTIDE SEQUENCE [LARGE SCALE GENOMIC DNA]</scope>
    <source>
        <strain evidence="1 2">1D1609</strain>
    </source>
</reference>